<protein>
    <recommendedName>
        <fullName evidence="11 12">Replicative DNA helicase</fullName>
        <ecNumber evidence="11 12">5.6.2.3</ecNumber>
    </recommendedName>
</protein>
<dbReference type="PROSITE" id="PS51199">
    <property type="entry name" value="SF4_HELICASE"/>
    <property type="match status" value="1"/>
</dbReference>
<proteinExistence type="inferred from homology"/>
<comment type="function">
    <text evidence="12">The main replicative DNA helicase, it participates in initiation and elongation during chromosome replication. Travels ahead of the DNA replisome, separating dsDNA into templates for DNA synthesis. A processive ATP-dependent 5'-3' DNA helicase it has DNA-dependent ATPase activity.</text>
</comment>
<dbReference type="Pfam" id="PF00772">
    <property type="entry name" value="DnaB"/>
    <property type="match status" value="1"/>
</dbReference>
<dbReference type="GO" id="GO:0003677">
    <property type="term" value="F:DNA binding"/>
    <property type="evidence" value="ECO:0007669"/>
    <property type="project" value="UniProtKB-UniRule"/>
</dbReference>
<evidence type="ECO:0000256" key="9">
    <source>
        <dbReference type="ARBA" id="ARBA00023235"/>
    </source>
</evidence>
<dbReference type="Gene3D" id="1.10.860.10">
    <property type="entry name" value="DNAb Helicase, Chain A"/>
    <property type="match status" value="1"/>
</dbReference>
<dbReference type="CDD" id="cd00984">
    <property type="entry name" value="DnaB_C"/>
    <property type="match status" value="1"/>
</dbReference>
<dbReference type="GO" id="GO:1990077">
    <property type="term" value="C:primosome complex"/>
    <property type="evidence" value="ECO:0007669"/>
    <property type="project" value="UniProtKB-UniRule"/>
</dbReference>
<dbReference type="PANTHER" id="PTHR30153">
    <property type="entry name" value="REPLICATIVE DNA HELICASE DNAB"/>
    <property type="match status" value="1"/>
</dbReference>
<dbReference type="GO" id="GO:0043139">
    <property type="term" value="F:5'-3' DNA helicase activity"/>
    <property type="evidence" value="ECO:0007669"/>
    <property type="project" value="UniProtKB-EC"/>
</dbReference>
<dbReference type="EMBL" id="PHGZ01000037">
    <property type="protein sequence ID" value="PJG81925.1"/>
    <property type="molecule type" value="Genomic_DNA"/>
</dbReference>
<keyword evidence="4 12" id="KW-0547">Nucleotide-binding</keyword>
<dbReference type="InterPro" id="IPR036185">
    <property type="entry name" value="DNA_heli_DnaB-like_N_sf"/>
</dbReference>
<dbReference type="InterPro" id="IPR016136">
    <property type="entry name" value="DNA_helicase_N/primase_C"/>
</dbReference>
<dbReference type="GO" id="GO:0005829">
    <property type="term" value="C:cytosol"/>
    <property type="evidence" value="ECO:0007669"/>
    <property type="project" value="TreeGrafter"/>
</dbReference>
<dbReference type="Gene3D" id="3.40.50.300">
    <property type="entry name" value="P-loop containing nucleotide triphosphate hydrolases"/>
    <property type="match status" value="1"/>
</dbReference>
<dbReference type="SUPFAM" id="SSF52540">
    <property type="entry name" value="P-loop containing nucleoside triphosphate hydrolases"/>
    <property type="match status" value="1"/>
</dbReference>
<organism evidence="14 15">
    <name type="scientific">Caviibacterium pharyngocola</name>
    <dbReference type="NCBI Taxonomy" id="28159"/>
    <lineage>
        <taxon>Bacteria</taxon>
        <taxon>Pseudomonadati</taxon>
        <taxon>Pseudomonadota</taxon>
        <taxon>Gammaproteobacteria</taxon>
        <taxon>Pasteurellales</taxon>
        <taxon>Pasteurellaceae</taxon>
        <taxon>Caviibacterium</taxon>
    </lineage>
</organism>
<dbReference type="GO" id="GO:0006269">
    <property type="term" value="P:DNA replication, synthesis of primer"/>
    <property type="evidence" value="ECO:0007669"/>
    <property type="project" value="UniProtKB-UniRule"/>
</dbReference>
<dbReference type="GO" id="GO:0005524">
    <property type="term" value="F:ATP binding"/>
    <property type="evidence" value="ECO:0007669"/>
    <property type="project" value="UniProtKB-UniRule"/>
</dbReference>
<dbReference type="Pfam" id="PF03796">
    <property type="entry name" value="DnaB_C"/>
    <property type="match status" value="1"/>
</dbReference>
<evidence type="ECO:0000256" key="10">
    <source>
        <dbReference type="ARBA" id="ARBA00048954"/>
    </source>
</evidence>
<feature type="domain" description="SF4 helicase" evidence="13">
    <location>
        <begin position="179"/>
        <end position="450"/>
    </location>
</feature>
<dbReference type="PANTHER" id="PTHR30153:SF2">
    <property type="entry name" value="REPLICATIVE DNA HELICASE"/>
    <property type="match status" value="1"/>
</dbReference>
<evidence type="ECO:0000256" key="6">
    <source>
        <dbReference type="ARBA" id="ARBA00022806"/>
    </source>
</evidence>
<comment type="similarity">
    <text evidence="1 12">Belongs to the helicase family. DnaB subfamily.</text>
</comment>
<evidence type="ECO:0000256" key="12">
    <source>
        <dbReference type="RuleBase" id="RU362085"/>
    </source>
</evidence>
<keyword evidence="8 12" id="KW-0238">DNA-binding</keyword>
<dbReference type="SUPFAM" id="SSF48024">
    <property type="entry name" value="N-terminal domain of DnaB helicase"/>
    <property type="match status" value="1"/>
</dbReference>
<dbReference type="RefSeq" id="WP_100297708.1">
    <property type="nucleotide sequence ID" value="NZ_PHGZ01000037.1"/>
</dbReference>
<keyword evidence="3 12" id="KW-0235">DNA replication</keyword>
<evidence type="ECO:0000313" key="14">
    <source>
        <dbReference type="EMBL" id="PJG81925.1"/>
    </source>
</evidence>
<dbReference type="GO" id="GO:0016887">
    <property type="term" value="F:ATP hydrolysis activity"/>
    <property type="evidence" value="ECO:0007669"/>
    <property type="project" value="RHEA"/>
</dbReference>
<evidence type="ECO:0000256" key="8">
    <source>
        <dbReference type="ARBA" id="ARBA00023125"/>
    </source>
</evidence>
<evidence type="ECO:0000256" key="5">
    <source>
        <dbReference type="ARBA" id="ARBA00022801"/>
    </source>
</evidence>
<keyword evidence="2 12" id="KW-0639">Primosome</keyword>
<evidence type="ECO:0000256" key="7">
    <source>
        <dbReference type="ARBA" id="ARBA00022840"/>
    </source>
</evidence>
<dbReference type="OrthoDB" id="9773982at2"/>
<sequence length="453" mass="51148">MKQNVQQTLYSVEAETALLGGLVLNNSTFDEISTLVQAKDFFIIAHSIIFSSIKTMILSGRPVDILTLEQYLKEQGKLTELGGLAYIAEIIKNTPSTANVIAYAEIIQTYSQQRQLLKLGQDIIAETQKTKGEAQLETLMESIEKRLTDITLKQDEQSETNLNAAFDKIIQKMEDSMSNHNPVSGTPTGIQAIDEITTGGQAGDFIVIGARPSMGKTAFSQNIAYHTLEKFTEQPVFYFSLEMPADQLLQRFTSMISRVGLQRIRQAKELFDDEWAKISEAMGHILKNWQNRLIIDDEGSLTTHKLRIKTRKYSRKYGKPAAIIIDYLQLMSSSGRYENRNLEISAISRALKELAKEIDCPIYALSQLNRKLEDRGNKRPVNSDLRESGSLEQDADTIFFIYRDEVYNKDTEFKGLAEIIIGKQRNGPLGNVMTRFMGEYSIFENMTGSQLDC</sequence>
<dbReference type="EC" id="5.6.2.3" evidence="11 12"/>
<evidence type="ECO:0000259" key="13">
    <source>
        <dbReference type="PROSITE" id="PS51199"/>
    </source>
</evidence>
<accession>A0A2M8RSR8</accession>
<reference evidence="14 15" key="1">
    <citation type="submission" date="2017-11" db="EMBL/GenBank/DDBJ databases">
        <title>Reclassification of Bisgaard taxon 5 as Caviibacterium pharyngocola gen. nov., sp. nov.</title>
        <authorList>
            <person name="Christensen H."/>
        </authorList>
    </citation>
    <scope>NUCLEOTIDE SEQUENCE [LARGE SCALE GENOMIC DNA]</scope>
    <source>
        <strain evidence="14 15">7_3</strain>
    </source>
</reference>
<keyword evidence="6 12" id="KW-0347">Helicase</keyword>
<comment type="caution">
    <text evidence="14">The sequence shown here is derived from an EMBL/GenBank/DDBJ whole genome shotgun (WGS) entry which is preliminary data.</text>
</comment>
<evidence type="ECO:0000256" key="11">
    <source>
        <dbReference type="NCBIfam" id="TIGR00665"/>
    </source>
</evidence>
<dbReference type="InterPro" id="IPR027417">
    <property type="entry name" value="P-loop_NTPase"/>
</dbReference>
<evidence type="ECO:0000256" key="2">
    <source>
        <dbReference type="ARBA" id="ARBA00022515"/>
    </source>
</evidence>
<gene>
    <name evidence="14" type="primary">dnaB</name>
    <name evidence="14" type="ORF">CVP04_11810</name>
</gene>
<dbReference type="NCBIfam" id="TIGR00665">
    <property type="entry name" value="DnaB"/>
    <property type="match status" value="1"/>
</dbReference>
<keyword evidence="9" id="KW-0413">Isomerase</keyword>
<keyword evidence="7 12" id="KW-0067">ATP-binding</keyword>
<dbReference type="InterPro" id="IPR007693">
    <property type="entry name" value="DNA_helicase_DnaB-like_N"/>
</dbReference>
<dbReference type="InterPro" id="IPR007694">
    <property type="entry name" value="DNA_helicase_DnaB-like_C"/>
</dbReference>
<dbReference type="Proteomes" id="UP000230282">
    <property type="component" value="Unassembled WGS sequence"/>
</dbReference>
<dbReference type="InterPro" id="IPR007692">
    <property type="entry name" value="DNA_helicase_DnaB"/>
</dbReference>
<evidence type="ECO:0000256" key="4">
    <source>
        <dbReference type="ARBA" id="ARBA00022741"/>
    </source>
</evidence>
<keyword evidence="15" id="KW-1185">Reference proteome</keyword>
<keyword evidence="5 12" id="KW-0378">Hydrolase</keyword>
<evidence type="ECO:0000313" key="15">
    <source>
        <dbReference type="Proteomes" id="UP000230282"/>
    </source>
</evidence>
<dbReference type="AlphaFoldDB" id="A0A2M8RSR8"/>
<name>A0A2M8RSR8_9PAST</name>
<comment type="catalytic activity">
    <reaction evidence="10 12">
        <text>ATP + H2O = ADP + phosphate + H(+)</text>
        <dbReference type="Rhea" id="RHEA:13065"/>
        <dbReference type="ChEBI" id="CHEBI:15377"/>
        <dbReference type="ChEBI" id="CHEBI:15378"/>
        <dbReference type="ChEBI" id="CHEBI:30616"/>
        <dbReference type="ChEBI" id="CHEBI:43474"/>
        <dbReference type="ChEBI" id="CHEBI:456216"/>
        <dbReference type="EC" id="5.6.2.3"/>
    </reaction>
</comment>
<evidence type="ECO:0000256" key="1">
    <source>
        <dbReference type="ARBA" id="ARBA00008428"/>
    </source>
</evidence>
<evidence type="ECO:0000256" key="3">
    <source>
        <dbReference type="ARBA" id="ARBA00022705"/>
    </source>
</evidence>